<dbReference type="InterPro" id="IPR003812">
    <property type="entry name" value="Fido"/>
</dbReference>
<dbReference type="EMBL" id="JASNVP010000004">
    <property type="protein sequence ID" value="MDK4325942.1"/>
    <property type="molecule type" value="Genomic_DNA"/>
</dbReference>
<comment type="caution">
    <text evidence="5">The sequence shown here is derived from an EMBL/GenBank/DDBJ whole genome shotgun (WGS) entry which is preliminary data.</text>
</comment>
<dbReference type="InterPro" id="IPR040198">
    <property type="entry name" value="Fido_containing"/>
</dbReference>
<dbReference type="PANTHER" id="PTHR13504:SF38">
    <property type="entry name" value="FIDO DOMAIN-CONTAINING PROTEIN"/>
    <property type="match status" value="1"/>
</dbReference>
<dbReference type="RefSeq" id="WP_284589603.1">
    <property type="nucleotide sequence ID" value="NZ_CP100361.1"/>
</dbReference>
<feature type="active site" evidence="1">
    <location>
        <position position="221"/>
    </location>
</feature>
<dbReference type="InterPro" id="IPR036597">
    <property type="entry name" value="Fido-like_dom_sf"/>
</dbReference>
<evidence type="ECO:0000259" key="4">
    <source>
        <dbReference type="PROSITE" id="PS51459"/>
    </source>
</evidence>
<dbReference type="Proteomes" id="UP001226160">
    <property type="component" value="Unassembled WGS sequence"/>
</dbReference>
<dbReference type="Pfam" id="PF02661">
    <property type="entry name" value="Fic"/>
    <property type="match status" value="1"/>
</dbReference>
<proteinExistence type="predicted"/>
<keyword evidence="2" id="KW-0067">ATP-binding</keyword>
<dbReference type="InterPro" id="IPR036390">
    <property type="entry name" value="WH_DNA-bd_sf"/>
</dbReference>
<keyword evidence="2" id="KW-0547">Nucleotide-binding</keyword>
<feature type="region of interest" description="Disordered" evidence="3">
    <location>
        <begin position="417"/>
        <end position="442"/>
    </location>
</feature>
<evidence type="ECO:0000313" key="6">
    <source>
        <dbReference type="Proteomes" id="UP001226160"/>
    </source>
</evidence>
<feature type="binding site" evidence="2">
    <location>
        <begin position="225"/>
        <end position="232"/>
    </location>
    <ligand>
        <name>ATP</name>
        <dbReference type="ChEBI" id="CHEBI:30616"/>
    </ligand>
</feature>
<dbReference type="SUPFAM" id="SSF140931">
    <property type="entry name" value="Fic-like"/>
    <property type="match status" value="1"/>
</dbReference>
<protein>
    <submittedName>
        <fullName evidence="5">Fic family protein</fullName>
    </submittedName>
</protein>
<dbReference type="SUPFAM" id="SSF46785">
    <property type="entry name" value="Winged helix' DNA-binding domain"/>
    <property type="match status" value="1"/>
</dbReference>
<accession>A0AAP4F6E0</accession>
<organism evidence="5 6">
    <name type="scientific">Corynebacterium propinquum</name>
    <dbReference type="NCBI Taxonomy" id="43769"/>
    <lineage>
        <taxon>Bacteria</taxon>
        <taxon>Bacillati</taxon>
        <taxon>Actinomycetota</taxon>
        <taxon>Actinomycetes</taxon>
        <taxon>Mycobacteriales</taxon>
        <taxon>Corynebacteriaceae</taxon>
        <taxon>Corynebacterium</taxon>
    </lineage>
</organism>
<dbReference type="PROSITE" id="PS51459">
    <property type="entry name" value="FIDO"/>
    <property type="match status" value="1"/>
</dbReference>
<dbReference type="AlphaFoldDB" id="A0AAP4F6E0"/>
<feature type="domain" description="Fido" evidence="4">
    <location>
        <begin position="140"/>
        <end position="297"/>
    </location>
</feature>
<sequence length="442" mass="48590">MPLPRWIELHWTPADAAPTRRDRIAGTYRAYLPKLLAHRDLHIPEELSLKAAQVEHKIRNLAAAPAHKGLEGVTRFLLRSEAVSSSRIEGLAPAADKVAIAELSDSDDRIVKVTDTARAVAANVKILDDIEATDTSAEKFSLERLLTMQRTIIARSELHGIRKQQNWIGGSDWHPLDAEFVPPPPIYVPDLLEDLIRFINGAAHGPLIQAAIAHAQFETIHPFADGNGRVGRAVIHTILQRRGLCPSPILPLSMVLATWSDKYLAGLSAFRALDDETRNSTVDTRCCDTALAAWVDTFLTAADIAADEAQRLFDDINELQTEWNEKFSCSRSSERKVRTDSLTARLLSSLISQPMLTVDLVAQAYGVSANTARAALNELTSLKILTRRSVGKNVHAFLAMDVFALVSAAERQLASTRFNTKLSPPRRGGIPNIPTAPGPRDR</sequence>
<dbReference type="Gene3D" id="1.10.3290.10">
    <property type="entry name" value="Fido-like domain"/>
    <property type="match status" value="1"/>
</dbReference>
<dbReference type="PANTHER" id="PTHR13504">
    <property type="entry name" value="FIDO DOMAIN-CONTAINING PROTEIN DDB_G0283145"/>
    <property type="match status" value="1"/>
</dbReference>
<name>A0AAP4F6E0_9CORY</name>
<evidence type="ECO:0000256" key="2">
    <source>
        <dbReference type="PIRSR" id="PIRSR640198-2"/>
    </source>
</evidence>
<gene>
    <name evidence="5" type="ORF">QPX54_05340</name>
</gene>
<evidence type="ECO:0000256" key="1">
    <source>
        <dbReference type="PIRSR" id="PIRSR640198-1"/>
    </source>
</evidence>
<reference evidence="5" key="1">
    <citation type="submission" date="2023-05" db="EMBL/GenBank/DDBJ databases">
        <title>Metabolic capabilities are highly conserved among human nasal-associated Corynebacterium species in pangenomic analyses.</title>
        <authorList>
            <person name="Tran T.H."/>
            <person name="Roberts A.Q."/>
            <person name="Escapa I.F."/>
            <person name="Gao W."/>
            <person name="Conlan S."/>
            <person name="Kong H."/>
            <person name="Segre J.A."/>
            <person name="Kelly M.S."/>
            <person name="Lemon K.P."/>
        </authorList>
    </citation>
    <scope>NUCLEOTIDE SEQUENCE</scope>
    <source>
        <strain evidence="5">KPL2654</strain>
    </source>
</reference>
<evidence type="ECO:0000313" key="5">
    <source>
        <dbReference type="EMBL" id="MDK4325942.1"/>
    </source>
</evidence>
<dbReference type="GO" id="GO:0005524">
    <property type="term" value="F:ATP binding"/>
    <property type="evidence" value="ECO:0007669"/>
    <property type="project" value="UniProtKB-KW"/>
</dbReference>
<evidence type="ECO:0000256" key="3">
    <source>
        <dbReference type="SAM" id="MobiDB-lite"/>
    </source>
</evidence>